<dbReference type="Gene3D" id="3.40.50.300">
    <property type="entry name" value="P-loop containing nucleotide triphosphate hydrolases"/>
    <property type="match status" value="1"/>
</dbReference>
<dbReference type="SMART" id="SM00382">
    <property type="entry name" value="AAA"/>
    <property type="match status" value="1"/>
</dbReference>
<dbReference type="InterPro" id="IPR027417">
    <property type="entry name" value="P-loop_NTPase"/>
</dbReference>
<accession>A0A2H6LDU3</accession>
<dbReference type="EMBL" id="BDGE01000021">
    <property type="protein sequence ID" value="GBE91397.1"/>
    <property type="molecule type" value="Genomic_DNA"/>
</dbReference>
<sequence>MINLPVIELKEQPNMSLPTITTQNLGISYWSKNKRIDALQNVSLTINRGEFISLIGPSGCGKSTLLNVIAGLTSPGTDVNGSFNTSGIKEIDYLFQKQTLLPWRTVIDNVTAPLEIRGIPRTERRKKALTMLEKYGLSGFENSFPRELSGGMQQRVLLIRTLIYQPDVVLLDEPLSSLDAQTRALLQDEFLRLWRDTGCTFVLVTHDLDEAIALSERVFLLSARPGRIVKEFQIDLPTERSAIAIRTDPRFQQIQREMWSELTTQVLQQQDRGFALFKT</sequence>
<evidence type="ECO:0000256" key="3">
    <source>
        <dbReference type="ARBA" id="ARBA00022448"/>
    </source>
</evidence>
<evidence type="ECO:0000256" key="2">
    <source>
        <dbReference type="ARBA" id="ARBA00009440"/>
    </source>
</evidence>
<comment type="similarity">
    <text evidence="2">Belongs to the ABC transporter superfamily. Nitrate/nitrite/cyanate uptake transporter (NitT) (TC 3.A.1.16) family.</text>
</comment>
<dbReference type="CDD" id="cd03293">
    <property type="entry name" value="ABC_NrtD_SsuB_transporters"/>
    <property type="match status" value="1"/>
</dbReference>
<dbReference type="PANTHER" id="PTHR42788:SF2">
    <property type="entry name" value="ABC TRANSPORTER ATP-BINDING PROTEIN"/>
    <property type="match status" value="1"/>
</dbReference>
<keyword evidence="4" id="KW-0547">Nucleotide-binding</keyword>
<dbReference type="InterPro" id="IPR003593">
    <property type="entry name" value="AAA+_ATPase"/>
</dbReference>
<dbReference type="InterPro" id="IPR003439">
    <property type="entry name" value="ABC_transporter-like_ATP-bd"/>
</dbReference>
<evidence type="ECO:0000256" key="1">
    <source>
        <dbReference type="ARBA" id="ARBA00004417"/>
    </source>
</evidence>
<comment type="subcellular location">
    <subcellularLocation>
        <location evidence="1">Cell inner membrane</location>
        <topology evidence="1">Peripheral membrane protein</topology>
    </subcellularLocation>
</comment>
<reference evidence="8" key="1">
    <citation type="journal article" date="2018" name="Genome Announc.">
        <title>Draft Genome Sequence of the Nitrogen-Fixing and Hormogonia-Inducing Cyanobacterium Nostoc cycadae Strain WK-1, Isolated from the Coralloid Roots of Cycas revoluta.</title>
        <authorList>
            <person name="Kanesaki Y."/>
            <person name="Hirose M."/>
            <person name="Hirose Y."/>
            <person name="Fujisawa T."/>
            <person name="Nakamura Y."/>
            <person name="Watanabe S."/>
            <person name="Matsunaga S."/>
            <person name="Uchida H."/>
            <person name="Murakami A."/>
        </authorList>
    </citation>
    <scope>NUCLEOTIDE SEQUENCE [LARGE SCALE GENOMIC DNA]</scope>
    <source>
        <strain evidence="8">WK-1</strain>
    </source>
</reference>
<dbReference type="SUPFAM" id="SSF52540">
    <property type="entry name" value="P-loop containing nucleoside triphosphate hydrolases"/>
    <property type="match status" value="1"/>
</dbReference>
<dbReference type="PANTHER" id="PTHR42788">
    <property type="entry name" value="TAURINE IMPORT ATP-BINDING PROTEIN-RELATED"/>
    <property type="match status" value="1"/>
</dbReference>
<name>A0A2H6LDU3_9NOSO</name>
<protein>
    <submittedName>
        <fullName evidence="7">Nitrate ABC transporter ATP-binding protein</fullName>
    </submittedName>
</protein>
<evidence type="ECO:0000256" key="5">
    <source>
        <dbReference type="ARBA" id="ARBA00022840"/>
    </source>
</evidence>
<dbReference type="InterPro" id="IPR050166">
    <property type="entry name" value="ABC_transporter_ATP-bind"/>
</dbReference>
<organism evidence="7 8">
    <name type="scientific">Nostoc cycadae WK-1</name>
    <dbReference type="NCBI Taxonomy" id="1861711"/>
    <lineage>
        <taxon>Bacteria</taxon>
        <taxon>Bacillati</taxon>
        <taxon>Cyanobacteriota</taxon>
        <taxon>Cyanophyceae</taxon>
        <taxon>Nostocales</taxon>
        <taxon>Nostocaceae</taxon>
        <taxon>Nostoc</taxon>
    </lineage>
</organism>
<dbReference type="Pfam" id="PF00005">
    <property type="entry name" value="ABC_tran"/>
    <property type="match status" value="1"/>
</dbReference>
<dbReference type="PROSITE" id="PS00211">
    <property type="entry name" value="ABC_TRANSPORTER_1"/>
    <property type="match status" value="1"/>
</dbReference>
<comment type="caution">
    <text evidence="7">The sequence shown here is derived from an EMBL/GenBank/DDBJ whole genome shotgun (WGS) entry which is preliminary data.</text>
</comment>
<keyword evidence="3" id="KW-0813">Transport</keyword>
<dbReference type="Proteomes" id="UP000236527">
    <property type="component" value="Unassembled WGS sequence"/>
</dbReference>
<feature type="domain" description="ABC transporter" evidence="6">
    <location>
        <begin position="20"/>
        <end position="248"/>
    </location>
</feature>
<dbReference type="InterPro" id="IPR017871">
    <property type="entry name" value="ABC_transporter-like_CS"/>
</dbReference>
<dbReference type="PROSITE" id="PS50893">
    <property type="entry name" value="ABC_TRANSPORTER_2"/>
    <property type="match status" value="1"/>
</dbReference>
<evidence type="ECO:0000256" key="4">
    <source>
        <dbReference type="ARBA" id="ARBA00022741"/>
    </source>
</evidence>
<dbReference type="GO" id="GO:0005524">
    <property type="term" value="F:ATP binding"/>
    <property type="evidence" value="ECO:0007669"/>
    <property type="project" value="UniProtKB-KW"/>
</dbReference>
<keyword evidence="5 7" id="KW-0067">ATP-binding</keyword>
<dbReference type="GO" id="GO:0005886">
    <property type="term" value="C:plasma membrane"/>
    <property type="evidence" value="ECO:0007669"/>
    <property type="project" value="UniProtKB-SubCell"/>
</dbReference>
<dbReference type="AlphaFoldDB" id="A0A2H6LDU3"/>
<dbReference type="GO" id="GO:0016887">
    <property type="term" value="F:ATP hydrolysis activity"/>
    <property type="evidence" value="ECO:0007669"/>
    <property type="project" value="InterPro"/>
</dbReference>
<keyword evidence="8" id="KW-1185">Reference proteome</keyword>
<evidence type="ECO:0000313" key="7">
    <source>
        <dbReference type="EMBL" id="GBE91397.1"/>
    </source>
</evidence>
<gene>
    <name evidence="7" type="ORF">NCWK1_1121</name>
</gene>
<proteinExistence type="inferred from homology"/>
<evidence type="ECO:0000313" key="8">
    <source>
        <dbReference type="Proteomes" id="UP000236527"/>
    </source>
</evidence>
<evidence type="ECO:0000259" key="6">
    <source>
        <dbReference type="PROSITE" id="PS50893"/>
    </source>
</evidence>